<dbReference type="Pfam" id="PF06804">
    <property type="entry name" value="Lipoprotein_18"/>
    <property type="match status" value="1"/>
</dbReference>
<feature type="region of interest" description="Disordered" evidence="1">
    <location>
        <begin position="42"/>
        <end position="69"/>
    </location>
</feature>
<feature type="chain" id="PRO_5010207106" description="Outer membrane protein assembly factor BamC" evidence="2">
    <location>
        <begin position="19"/>
        <end position="374"/>
    </location>
</feature>
<proteinExistence type="predicted"/>
<dbReference type="OrthoDB" id="5291099at2"/>
<dbReference type="Proteomes" id="UP000187251">
    <property type="component" value="Unassembled WGS sequence"/>
</dbReference>
<reference evidence="3 4" key="1">
    <citation type="submission" date="2016-09" db="EMBL/GenBank/DDBJ databases">
        <title>Phylogenomics of Achromobacter.</title>
        <authorList>
            <person name="Jeukens J."/>
            <person name="Freschi L."/>
            <person name="Vincent A.T."/>
            <person name="Emond-Rheault J.-G."/>
            <person name="Kukavica-Ibrulj I."/>
            <person name="Charette S.J."/>
            <person name="Levesque R.C."/>
        </authorList>
    </citation>
    <scope>NUCLEOTIDE SEQUENCE [LARGE SCALE GENOMIC DNA]</scope>
    <source>
        <strain evidence="3 4">AUS488</strain>
    </source>
</reference>
<gene>
    <name evidence="3" type="ORF">BIZ92_17665</name>
</gene>
<evidence type="ECO:0000256" key="2">
    <source>
        <dbReference type="SAM" id="SignalP"/>
    </source>
</evidence>
<evidence type="ECO:0008006" key="5">
    <source>
        <dbReference type="Google" id="ProtNLM"/>
    </source>
</evidence>
<organism evidence="3 4">
    <name type="scientific">Alcaligenes xylosoxydans xylosoxydans</name>
    <name type="common">Achromobacter xylosoxidans</name>
    <dbReference type="NCBI Taxonomy" id="85698"/>
    <lineage>
        <taxon>Bacteria</taxon>
        <taxon>Pseudomonadati</taxon>
        <taxon>Pseudomonadota</taxon>
        <taxon>Betaproteobacteria</taxon>
        <taxon>Burkholderiales</taxon>
        <taxon>Alcaligenaceae</taxon>
        <taxon>Achromobacter</taxon>
    </lineage>
</organism>
<evidence type="ECO:0000313" key="4">
    <source>
        <dbReference type="Proteomes" id="UP000187251"/>
    </source>
</evidence>
<dbReference type="PROSITE" id="PS51257">
    <property type="entry name" value="PROKAR_LIPOPROTEIN"/>
    <property type="match status" value="1"/>
</dbReference>
<dbReference type="RefSeq" id="WP_076416148.1">
    <property type="nucleotide sequence ID" value="NZ_AP028040.1"/>
</dbReference>
<name>A0A1R1JK26_ALCXX</name>
<protein>
    <recommendedName>
        <fullName evidence="5">Outer membrane protein assembly factor BamC</fullName>
    </recommendedName>
</protein>
<feature type="signal peptide" evidence="2">
    <location>
        <begin position="1"/>
        <end position="18"/>
    </location>
</feature>
<keyword evidence="2" id="KW-0732">Signal</keyword>
<dbReference type="InterPro" id="IPR010653">
    <property type="entry name" value="NlpB/DapX"/>
</dbReference>
<dbReference type="AlphaFoldDB" id="A0A1R1JK26"/>
<evidence type="ECO:0000256" key="1">
    <source>
        <dbReference type="SAM" id="MobiDB-lite"/>
    </source>
</evidence>
<dbReference type="InterPro" id="IPR042268">
    <property type="entry name" value="BamC_C"/>
</dbReference>
<dbReference type="EMBL" id="MJMN01000064">
    <property type="protein sequence ID" value="OMG76118.1"/>
    <property type="molecule type" value="Genomic_DNA"/>
</dbReference>
<evidence type="ECO:0000313" key="3">
    <source>
        <dbReference type="EMBL" id="OMG76118.1"/>
    </source>
</evidence>
<comment type="caution">
    <text evidence="3">The sequence shown here is derived from an EMBL/GenBank/DDBJ whole genome shotgun (WGS) entry which is preliminary data.</text>
</comment>
<dbReference type="Gene3D" id="3.30.310.170">
    <property type="entry name" value="Outer membrane protein assembly factor BamC"/>
    <property type="match status" value="1"/>
</dbReference>
<accession>A0A1R1JK26</accession>
<sequence length="374" mass="41472">MNKRHAGLSALMSLVLLAGCSEVNQFLGNEESVNYKSAVTQRGEPLSIPPDLTQAASDPRYRAPASGSTTYSQFQQQGQAQANAPKTSNVLPNRQDMRVERDGDLRWLVVDRAPEDVFPRLVDFWTENGFTVASNNPAAGLIETDWAENRAKIPESWLRQALGAVLESAWDSGEREKFRTRVERVNGHTEIYVSHRQMLEKRVGGDGSQVQWQNGKEDPGLNAAMLARMMVYLGTDVDNARKLVQQAEAAPQKPAVQQDVRTQGAALIVSESFDRAWRRVGVALDGGGFSVEDRDRSAGDYYVRYFDTDTGEKIDQPGFFSRMFSGDKKAEAPQYRIHLVGSGEQTTVTVLDAKGERDNSATAQRLLSVLKDKM</sequence>